<feature type="non-terminal residue" evidence="1">
    <location>
        <position position="1"/>
    </location>
</feature>
<reference evidence="1" key="1">
    <citation type="submission" date="2018-05" db="EMBL/GenBank/DDBJ databases">
        <authorList>
            <person name="Lanie J.A."/>
            <person name="Ng W.-L."/>
            <person name="Kazmierczak K.M."/>
            <person name="Andrzejewski T.M."/>
            <person name="Davidsen T.M."/>
            <person name="Wayne K.J."/>
            <person name="Tettelin H."/>
            <person name="Glass J.I."/>
            <person name="Rusch D."/>
            <person name="Podicherti R."/>
            <person name="Tsui H.-C.T."/>
            <person name="Winkler M.E."/>
        </authorList>
    </citation>
    <scope>NUCLEOTIDE SEQUENCE</scope>
</reference>
<gene>
    <name evidence="1" type="ORF">METZ01_LOCUS442389</name>
</gene>
<feature type="non-terminal residue" evidence="1">
    <location>
        <position position="176"/>
    </location>
</feature>
<dbReference type="Pfam" id="PF14334">
    <property type="entry name" value="DUF4390"/>
    <property type="match status" value="1"/>
</dbReference>
<dbReference type="EMBL" id="UINC01180374">
    <property type="protein sequence ID" value="SVD89535.1"/>
    <property type="molecule type" value="Genomic_DNA"/>
</dbReference>
<protein>
    <recommendedName>
        <fullName evidence="2">DUF4390 domain-containing protein</fullName>
    </recommendedName>
</protein>
<dbReference type="InterPro" id="IPR025500">
    <property type="entry name" value="DUF4390"/>
</dbReference>
<evidence type="ECO:0000313" key="1">
    <source>
        <dbReference type="EMBL" id="SVD89535.1"/>
    </source>
</evidence>
<proteinExistence type="predicted"/>
<sequence>MHVLLNSLIPRVNRFCLVVFSAGVLWLPGAPAFADFTVGEGKSVLVGNTVKTSARLNLSITGEPEVALSKGIGLTLVVKFHLYRASLAYWNFKISEWEDRLLLEHHSLSNRYTLTTMDSGITEDFATLAETLDSLRRYTKTVVLPAGVSANDALQMRVQVSLSRGDLPGPLKLVAL</sequence>
<dbReference type="AlphaFoldDB" id="A0A382Z393"/>
<name>A0A382Z393_9ZZZZ</name>
<evidence type="ECO:0008006" key="2">
    <source>
        <dbReference type="Google" id="ProtNLM"/>
    </source>
</evidence>
<accession>A0A382Z393</accession>
<organism evidence="1">
    <name type="scientific">marine metagenome</name>
    <dbReference type="NCBI Taxonomy" id="408172"/>
    <lineage>
        <taxon>unclassified sequences</taxon>
        <taxon>metagenomes</taxon>
        <taxon>ecological metagenomes</taxon>
    </lineage>
</organism>